<dbReference type="InterPro" id="IPR022385">
    <property type="entry name" value="Rhs_assc_core"/>
</dbReference>
<reference evidence="2 3" key="1">
    <citation type="journal article" date="2017" name="Environ. Microbiol. Rep.">
        <title>Genetic diversity of marine anaerobic ammonium-oxidizing bacteria as revealed by genomic and proteomic analyses of 'Candidatus Scalindua japonica'.</title>
        <authorList>
            <person name="Oshiki M."/>
            <person name="Mizuto K."/>
            <person name="Kimura Z."/>
            <person name="Kindaichi T."/>
            <person name="Satoh H."/>
            <person name="Okabe S."/>
        </authorList>
    </citation>
    <scope>NUCLEOTIDE SEQUENCE [LARGE SCALE GENOMIC DNA]</scope>
    <source>
        <strain evidence="3">husup-a2</strain>
    </source>
</reference>
<dbReference type="NCBIfam" id="TIGR03696">
    <property type="entry name" value="Rhs_assc_core"/>
    <property type="match status" value="1"/>
</dbReference>
<organism evidence="2 3">
    <name type="scientific">Candidatus Scalindua japonica</name>
    <dbReference type="NCBI Taxonomy" id="1284222"/>
    <lineage>
        <taxon>Bacteria</taxon>
        <taxon>Pseudomonadati</taxon>
        <taxon>Planctomycetota</taxon>
        <taxon>Candidatus Brocadiia</taxon>
        <taxon>Candidatus Brocadiales</taxon>
        <taxon>Candidatus Scalinduaceae</taxon>
        <taxon>Candidatus Scalindua</taxon>
    </lineage>
</organism>
<keyword evidence="3" id="KW-1185">Reference proteome</keyword>
<comment type="caution">
    <text evidence="2">The sequence shown here is derived from an EMBL/GenBank/DDBJ whole genome shotgun (WGS) entry which is preliminary data.</text>
</comment>
<evidence type="ECO:0000313" key="3">
    <source>
        <dbReference type="Proteomes" id="UP000218542"/>
    </source>
</evidence>
<dbReference type="PRINTS" id="PR00394">
    <property type="entry name" value="RHSPROTEIN"/>
</dbReference>
<name>A0A286U099_9BACT</name>
<dbReference type="PANTHER" id="PTHR32305:SF15">
    <property type="entry name" value="PROTEIN RHSA-RELATED"/>
    <property type="match status" value="1"/>
</dbReference>
<evidence type="ECO:0000313" key="2">
    <source>
        <dbReference type="EMBL" id="GAX61565.1"/>
    </source>
</evidence>
<accession>A0A286U099</accession>
<dbReference type="EMBL" id="BAOS01000025">
    <property type="protein sequence ID" value="GAX61565.1"/>
    <property type="molecule type" value="Genomic_DNA"/>
</dbReference>
<dbReference type="Proteomes" id="UP000218542">
    <property type="component" value="Unassembled WGS sequence"/>
</dbReference>
<proteinExistence type="predicted"/>
<evidence type="ECO:0000256" key="1">
    <source>
        <dbReference type="SAM" id="MobiDB-lite"/>
    </source>
</evidence>
<gene>
    <name evidence="2" type="ORF">SCALIN_C25_0012</name>
</gene>
<dbReference type="PANTHER" id="PTHR32305">
    <property type="match status" value="1"/>
</dbReference>
<protein>
    <submittedName>
        <fullName evidence="2">Insecticidal toxin complex protein</fullName>
    </submittedName>
</protein>
<dbReference type="AlphaFoldDB" id="A0A286U099"/>
<dbReference type="InterPro" id="IPR050708">
    <property type="entry name" value="T6SS_VgrG/RHS"/>
</dbReference>
<dbReference type="Gene3D" id="2.180.10.10">
    <property type="entry name" value="RHS repeat-associated core"/>
    <property type="match status" value="1"/>
</dbReference>
<feature type="region of interest" description="Disordered" evidence="1">
    <location>
        <begin position="409"/>
        <end position="428"/>
    </location>
</feature>
<sequence length="428" mass="49037">MHVMDGTKAIALVETKIKQNSNTISSPVSLIRYQFADHLGSSRVELDQNGTKISYEEYYPFGGTTYHSFKNGTGFVPKRYRYSGKERDDESGFYYYGKRYYVPWLGRWLSPDPGLNQDGLNLYQFIGNNPLNQIDPDGQFAYATSAAKANVVKDALQRDVVKRQGEMFIEPHFDYVKVPGRLWGENTEKKLVGYRIRIRLSDVPFESNGENGSRTAAEFLDLSLNDPRTRIVVFPESEAWKPRAEDWDDKMNPIKWTTDICASGCGEVLPGHSTIPPAVIVEPDPKRFKEFPLPEVPWDAERQEYGLPKDGDEGKVENVQGLVFLHEIVGHAYGMSLDSEMELREQDFAILVEDTARQELGLLQRRPEKPKGYNNGVGLEDLRKHSRDVKLEKDLHKRFPVGRSQIEKKYRPDLYGQPTDYTKLKKKE</sequence>